<name>A0A8J2NAX8_FUSEQ</name>
<comment type="caution">
    <text evidence="2">The sequence shown here is derived from an EMBL/GenBank/DDBJ whole genome shotgun (WGS) entry which is preliminary data.</text>
</comment>
<sequence length="1308" mass="145451">MAPRRGRHNRGGRGGRGGAPNPPPPDSTPPVTQLPSDTLSSQGTPLPPGPVPPGPATQGPLPPITPSSRGTPLPPGPLPRGPLPPGTLAGDTRRVTSSGRIIQRAQMAGGQRIPFGRRTSMLTPAPSSNPFALPSSSVEALQPLPSSQAQTPRAKRSQIIEISSSPEKGHGADSGSPGLSPSKPRVKRSKVSSSMPQRNRMPVTGLSVKQQDALDLPSQPFEAARADFPSHMIYHNFDRYNRDKVQSAIEGIKVELSHDLVSPRQRGIEKSVEPLLSLPEIRQFSPMVKSYTKLGQASAIKGDLNVWAMAAKTSSEPQVRMIYYLPQDDYNSEEANLVCRTFVEILNRWPGDISLLTKDPENFRNGSFHARLLTLACRHRLLPHKSVICPLPGFCRPKVGGQGIAKGFYFQVFVSCMHPETYKQRDDRKAASSSTFGPDAEVPEPSERYQFVLYNTRGSIKQSVSKVPPRDGQPSYFPSLLPDETELQISPEERKGLQNAERLLRLYSAAVTNQGGLIDTKGCLNIWTSLVEKYGGVVNRKGGASRGIYGGSDLLQIFPIINSTNTSVSPGRTVAQKLRETDQGFSLPVLTIRSIDRAWVLGVEQAISDEWLLSGDILKAWSRGAEIADETNQSIKSGHRPPSSCACTTEMMKVESHPCSHCGTFRICDQLVSNQFDGRRVCPSCATELAQRPTGQRITENLARSIHSRLVYDQRASKGLVTDDEVKSLFEESFAELKGRLPSAEEAAEADLPSGMAWRDYYSGQLYSLKIENTSTSRTLPDKPSLDAIFPAWPTKFGYRLHCPGNLALTLQAINYMKSVQVPAFLAMTCWYEHERFKIEKRFYPNVWGPEARVEFDQLETQMVNISRRLRIIRLTFGWTKLRRMELNSSAQDFEDDMIPLISGQPQKELLQSIERLDSVQNFVIWGPEIQYPEQDLARLRTLVEEIQEFFGVQLPQGSDGCPFFAHPASMPQAWNWPIAFKLAADRLDRMKRACNRYFPTYDTVETIFLECIFQVCVVRCVLKSGDEYYDLKAHLKSKYASILDLPISIAFRDGLTFAIGHAEHGRGMYTGWPPSPHSLDQRLDADADNNVRVEPRSENFLKADYDPSTYDALKRMVMNIDLPESVYNKTLKPKALSQEEVEFLKWDGQEIDEDEDLFDEAFKRFDPVSDAMNDAETTSALPEKMSGDFPMRVKSNETNYSDTGLPLGELGAQWDDTMAKSSFKATGRIPSDESKYSDILSTGAMDELMQSQYDVLMADITARRIAVDGGFRTLLEDLRDAKDNGNEAGFMAVIAVIRAELAVLKQN</sequence>
<evidence type="ECO:0000256" key="1">
    <source>
        <dbReference type="SAM" id="MobiDB-lite"/>
    </source>
</evidence>
<dbReference type="EMBL" id="CAJSTJ010000120">
    <property type="protein sequence ID" value="CAG7557633.1"/>
    <property type="molecule type" value="Genomic_DNA"/>
</dbReference>
<feature type="compositionally biased region" description="Polar residues" evidence="1">
    <location>
        <begin position="120"/>
        <end position="151"/>
    </location>
</feature>
<accession>A0A8J2NAX8</accession>
<feature type="compositionally biased region" description="Pro residues" evidence="1">
    <location>
        <begin position="45"/>
        <end position="65"/>
    </location>
</feature>
<proteinExistence type="predicted"/>
<feature type="compositionally biased region" description="Basic residues" evidence="1">
    <location>
        <begin position="1"/>
        <end position="13"/>
    </location>
</feature>
<feature type="region of interest" description="Disordered" evidence="1">
    <location>
        <begin position="1"/>
        <end position="211"/>
    </location>
</feature>
<organism evidence="2 3">
    <name type="scientific">Fusarium equiseti</name>
    <name type="common">Fusarium scirpi</name>
    <dbReference type="NCBI Taxonomy" id="61235"/>
    <lineage>
        <taxon>Eukaryota</taxon>
        <taxon>Fungi</taxon>
        <taxon>Dikarya</taxon>
        <taxon>Ascomycota</taxon>
        <taxon>Pezizomycotina</taxon>
        <taxon>Sordariomycetes</taxon>
        <taxon>Hypocreomycetidae</taxon>
        <taxon>Hypocreales</taxon>
        <taxon>Nectriaceae</taxon>
        <taxon>Fusarium</taxon>
        <taxon>Fusarium incarnatum-equiseti species complex</taxon>
    </lineage>
</organism>
<protein>
    <submittedName>
        <fullName evidence="2">Uncharacterized protein</fullName>
    </submittedName>
</protein>
<reference evidence="2" key="1">
    <citation type="submission" date="2021-05" db="EMBL/GenBank/DDBJ databases">
        <authorList>
            <person name="Khan N."/>
        </authorList>
    </citation>
    <scope>NUCLEOTIDE SEQUENCE</scope>
</reference>
<feature type="compositionally biased region" description="Pro residues" evidence="1">
    <location>
        <begin position="72"/>
        <end position="85"/>
    </location>
</feature>
<evidence type="ECO:0000313" key="2">
    <source>
        <dbReference type="EMBL" id="CAG7557633.1"/>
    </source>
</evidence>
<feature type="compositionally biased region" description="Polar residues" evidence="1">
    <location>
        <begin position="29"/>
        <end position="41"/>
    </location>
</feature>
<evidence type="ECO:0000313" key="3">
    <source>
        <dbReference type="Proteomes" id="UP000693738"/>
    </source>
</evidence>
<dbReference type="Proteomes" id="UP000693738">
    <property type="component" value="Unassembled WGS sequence"/>
</dbReference>
<gene>
    <name evidence="2" type="ORF">FEQUK3_LOCUS3376</name>
</gene>